<dbReference type="KEGG" id="pstw:DSJ_25065"/>
<dbReference type="PATRIC" id="fig|660596.6.peg.4707"/>
<dbReference type="GO" id="GO:0050918">
    <property type="term" value="P:positive chemotaxis"/>
    <property type="evidence" value="ECO:0007669"/>
    <property type="project" value="TreeGrafter"/>
</dbReference>
<evidence type="ECO:0000313" key="6">
    <source>
        <dbReference type="Proteomes" id="UP000192380"/>
    </source>
</evidence>
<dbReference type="GO" id="GO:0071978">
    <property type="term" value="P:bacterial-type flagellum-dependent swarming motility"/>
    <property type="evidence" value="ECO:0007669"/>
    <property type="project" value="TreeGrafter"/>
</dbReference>
<dbReference type="PANTHER" id="PTHR30034:SF6">
    <property type="entry name" value="YOP PROTEINS TRANSLOCATION PROTEIN Q"/>
    <property type="match status" value="1"/>
</dbReference>
<evidence type="ECO:0000313" key="3">
    <source>
        <dbReference type="EMBL" id="ARF52506.1"/>
    </source>
</evidence>
<reference evidence="4 5" key="1">
    <citation type="journal article" date="2012" name="Mol. Microbiol.">
        <title>The genetic and structural basis of two distinct terminal side branch residues in stewartan and amylovoran exopolysaccharides and their potential role in host adaptation.</title>
        <authorList>
            <person name="Wang X."/>
            <person name="Yang F."/>
            <person name="von Bodman S.B."/>
        </authorList>
    </citation>
    <scope>NUCLEOTIDE SEQUENCE [LARGE SCALE GENOMIC DNA]</scope>
    <source>
        <strain evidence="4 5">DC283</strain>
    </source>
</reference>
<keyword evidence="6" id="KW-1185">Reference proteome</keyword>
<protein>
    <submittedName>
        <fullName evidence="4">Type III secretion system protein</fullName>
    </submittedName>
</protein>
<dbReference type="InterPro" id="IPR036429">
    <property type="entry name" value="SpoA-like_sf"/>
</dbReference>
<evidence type="ECO:0000313" key="5">
    <source>
        <dbReference type="Proteomes" id="UP000005050"/>
    </source>
</evidence>
<organism evidence="4 5">
    <name type="scientific">Pantoea stewartii subsp. stewartii DC283</name>
    <dbReference type="NCBI Taxonomy" id="660596"/>
    <lineage>
        <taxon>Bacteria</taxon>
        <taxon>Pseudomonadati</taxon>
        <taxon>Pseudomonadota</taxon>
        <taxon>Gammaproteobacteria</taxon>
        <taxon>Enterobacterales</taxon>
        <taxon>Erwiniaceae</taxon>
        <taxon>Pantoea</taxon>
    </lineage>
</organism>
<dbReference type="AlphaFoldDB" id="H3RK19"/>
<dbReference type="PRINTS" id="PR00956">
    <property type="entry name" value="FLGMOTORFLIN"/>
</dbReference>
<dbReference type="SUPFAM" id="SSF101801">
    <property type="entry name" value="Surface presentation of antigens (SPOA)"/>
    <property type="match status" value="1"/>
</dbReference>
<dbReference type="Pfam" id="PF01052">
    <property type="entry name" value="FliMN_C"/>
    <property type="match status" value="1"/>
</dbReference>
<reference evidence="4" key="2">
    <citation type="submission" date="2012-01" db="EMBL/GenBank/DDBJ databases">
        <authorList>
            <person name="Biehl B.S."/>
            <person name="Ding Y."/>
            <person name="Dugan-Rocha S.P."/>
            <person name="Gibbs R.A."/>
            <person name="Glasner J.D."/>
            <person name="Kovar C."/>
            <person name="Muzny D.M."/>
            <person name="Neeno-Eckwall E.C."/>
            <person name="Perna N.T."/>
            <person name="Qin X."/>
            <person name="von Bodman S.B."/>
            <person name="Weinstock G.M."/>
        </authorList>
    </citation>
    <scope>NUCLEOTIDE SEQUENCE</scope>
    <source>
        <strain evidence="4">DC283</strain>
    </source>
</reference>
<keyword evidence="3" id="KW-0614">Plasmid</keyword>
<gene>
    <name evidence="4" type="ORF">CKS_3252</name>
    <name evidence="3" type="ORF">DSJ_25065</name>
</gene>
<dbReference type="GO" id="GO:0009425">
    <property type="term" value="C:bacterial-type flagellum basal body"/>
    <property type="evidence" value="ECO:0007669"/>
    <property type="project" value="InterPro"/>
</dbReference>
<dbReference type="Proteomes" id="UP000005050">
    <property type="component" value="Unassembled WGS sequence"/>
</dbReference>
<evidence type="ECO:0000256" key="1">
    <source>
        <dbReference type="ARBA" id="ARBA00009226"/>
    </source>
</evidence>
<dbReference type="Gene3D" id="2.30.330.10">
    <property type="entry name" value="SpoA-like"/>
    <property type="match status" value="1"/>
</dbReference>
<evidence type="ECO:0000259" key="2">
    <source>
        <dbReference type="Pfam" id="PF01052"/>
    </source>
</evidence>
<dbReference type="GO" id="GO:0003774">
    <property type="term" value="F:cytoskeletal motor activity"/>
    <property type="evidence" value="ECO:0007669"/>
    <property type="project" value="InterPro"/>
</dbReference>
<dbReference type="InterPro" id="IPR001543">
    <property type="entry name" value="FliN-like_C"/>
</dbReference>
<dbReference type="RefSeq" id="WP_006121879.1">
    <property type="nucleotide sequence ID" value="NZ_AHIE01000038.1"/>
</dbReference>
<dbReference type="eggNOG" id="COG1886">
    <property type="taxonomic scope" value="Bacteria"/>
</dbReference>
<dbReference type="EMBL" id="CP017591">
    <property type="protein sequence ID" value="ARF52506.1"/>
    <property type="molecule type" value="Genomic_DNA"/>
</dbReference>
<proteinExistence type="inferred from homology"/>
<dbReference type="PANTHER" id="PTHR30034">
    <property type="entry name" value="FLAGELLAR MOTOR SWITCH PROTEIN FLIM"/>
    <property type="match status" value="1"/>
</dbReference>
<name>H3RK19_PANSE</name>
<dbReference type="InterPro" id="IPR001172">
    <property type="entry name" value="FliN_T3SS_HrcQb"/>
</dbReference>
<geneLocation type="plasmid" evidence="3 6">
    <name>pDSJ10</name>
</geneLocation>
<dbReference type="Proteomes" id="UP000192380">
    <property type="component" value="Plasmid pDSJ10"/>
</dbReference>
<sequence>MGKITRRHFPLVSRASMQSQNQLACKYSFPFTLGDEVGALSLLPGHLSSPIALTHWSCALGNFSLGDGIPLLNMLSLSPFTDQDVQSPACEWELILFNQYLSPELANLFGEIKRCDRAEKDVLSTRLIVRLGERRVEGRLYLSHTSLAHWLRQPGWQPQRYTLPDTLTYVRPLVLGRITLHTSQLHALQEGDVLVPPVNYFSPDGKGCVNIAGYELVGTLQLPHHFVITHLERTALNPYETEGSDAVSKREHLASDDHFSLAMLPLSLEVRCGRTRLTLGELQHLQPGSVLTLDNMTPGEADLYYGETLIAQGELVDVEGQLGLQLTRLLLTLQQV</sequence>
<feature type="domain" description="Flagellar motor switch protein FliN-like C-terminal" evidence="2">
    <location>
        <begin position="264"/>
        <end position="329"/>
    </location>
</feature>
<dbReference type="OrthoDB" id="6516509at2"/>
<reference evidence="3 6" key="3">
    <citation type="submission" date="2016-10" db="EMBL/GenBank/DDBJ databases">
        <title>Complete Genome Assembly of Pantoea stewartii subsp. stewartii DC283, a Corn Pathogen.</title>
        <authorList>
            <person name="Duong D.A."/>
            <person name="Stevens A.M."/>
            <person name="Jensen R.V."/>
        </authorList>
    </citation>
    <scope>NUCLEOTIDE SEQUENCE [LARGE SCALE GENOMIC DNA]</scope>
    <source>
        <strain evidence="3 6">DC283</strain>
        <plasmid evidence="3 6">pDSJ10</plasmid>
    </source>
</reference>
<comment type="similarity">
    <text evidence="1">Belongs to the FliN/MopA/SpaO family.</text>
</comment>
<evidence type="ECO:0000313" key="4">
    <source>
        <dbReference type="EMBL" id="EHT98060.1"/>
    </source>
</evidence>
<dbReference type="EMBL" id="AHIE01000038">
    <property type="protein sequence ID" value="EHT98060.1"/>
    <property type="molecule type" value="Genomic_DNA"/>
</dbReference>
<accession>H3RK19</accession>